<accession>A0A521AIV4</accession>
<dbReference type="RefSeq" id="WP_142531586.1">
    <property type="nucleotide sequence ID" value="NZ_FXTB01000001.1"/>
</dbReference>
<keyword evidence="1" id="KW-0479">Metal-binding</keyword>
<keyword evidence="6" id="KW-1185">Reference proteome</keyword>
<dbReference type="GO" id="GO:0051536">
    <property type="term" value="F:iron-sulfur cluster binding"/>
    <property type="evidence" value="ECO:0007669"/>
    <property type="project" value="UniProtKB-KW"/>
</dbReference>
<dbReference type="InterPro" id="IPR002586">
    <property type="entry name" value="CobQ/CobB/MinD/ParA_Nub-bd_dom"/>
</dbReference>
<dbReference type="SUPFAM" id="SSF52540">
    <property type="entry name" value="P-loop containing nucleoside triphosphate hydrolases"/>
    <property type="match status" value="1"/>
</dbReference>
<dbReference type="PANTHER" id="PTHR43534">
    <property type="entry name" value="MIND SUPERFAMILY P-LOOP ATPASE CONTAINING AN INSERTED FERREDOXIN DOMAIN"/>
    <property type="match status" value="1"/>
</dbReference>
<evidence type="ECO:0000259" key="4">
    <source>
        <dbReference type="PROSITE" id="PS51379"/>
    </source>
</evidence>
<dbReference type="GO" id="GO:0046872">
    <property type="term" value="F:metal ion binding"/>
    <property type="evidence" value="ECO:0007669"/>
    <property type="project" value="UniProtKB-KW"/>
</dbReference>
<evidence type="ECO:0000256" key="3">
    <source>
        <dbReference type="ARBA" id="ARBA00023014"/>
    </source>
</evidence>
<dbReference type="EMBL" id="FXTB01000001">
    <property type="protein sequence ID" value="SMO34742.1"/>
    <property type="molecule type" value="Genomic_DNA"/>
</dbReference>
<dbReference type="Pfam" id="PF00037">
    <property type="entry name" value="Fer4"/>
    <property type="match status" value="2"/>
</dbReference>
<reference evidence="5 6" key="1">
    <citation type="submission" date="2017-05" db="EMBL/GenBank/DDBJ databases">
        <authorList>
            <person name="Varghese N."/>
            <person name="Submissions S."/>
        </authorList>
    </citation>
    <scope>NUCLEOTIDE SEQUENCE [LARGE SCALE GENOMIC DNA]</scope>
    <source>
        <strain evidence="5 6">DSM 27040</strain>
    </source>
</reference>
<evidence type="ECO:0000256" key="2">
    <source>
        <dbReference type="ARBA" id="ARBA00023004"/>
    </source>
</evidence>
<proteinExistence type="predicted"/>
<sequence length="287" mass="31534">MKEITLLSGKGGTGKTTLTAALASIAHKAVLCDNDVDAADLHLILHPKVRCKHVFQGAWQATIDSNKCTQCDACITNCRFDAIHMNATGYPEVNPISCEGCRLCERICPANAIISERSQNNYWYESDTRFGPLVHARMGPGEENSGKLVSTVRKKAREIAKEIQADFIINDGPPGIGCSVISALSGTHLLVLITEPSQSGLYDAKRLVQLAQSFNIPVRGIINKANINSEMTRMISQFFDSEQIPVLAHIPFDKNVVQAMIEGKTIVEHDSTSELTRCVQKIWEQIK</sequence>
<evidence type="ECO:0000313" key="6">
    <source>
        <dbReference type="Proteomes" id="UP000319040"/>
    </source>
</evidence>
<dbReference type="InterPro" id="IPR017896">
    <property type="entry name" value="4Fe4S_Fe-S-bd"/>
</dbReference>
<dbReference type="InterPro" id="IPR027417">
    <property type="entry name" value="P-loop_NTPase"/>
</dbReference>
<dbReference type="CDD" id="cd03110">
    <property type="entry name" value="SIMIBI_bact_arch"/>
    <property type="match status" value="1"/>
</dbReference>
<keyword evidence="2" id="KW-0408">Iron</keyword>
<gene>
    <name evidence="5" type="ORF">SAMN06265379_101171</name>
</gene>
<evidence type="ECO:0000313" key="5">
    <source>
        <dbReference type="EMBL" id="SMO34742.1"/>
    </source>
</evidence>
<organism evidence="5 6">
    <name type="scientific">Saccharicrinis carchari</name>
    <dbReference type="NCBI Taxonomy" id="1168039"/>
    <lineage>
        <taxon>Bacteria</taxon>
        <taxon>Pseudomonadati</taxon>
        <taxon>Bacteroidota</taxon>
        <taxon>Bacteroidia</taxon>
        <taxon>Marinilabiliales</taxon>
        <taxon>Marinilabiliaceae</taxon>
        <taxon>Saccharicrinis</taxon>
    </lineage>
</organism>
<dbReference type="Pfam" id="PF01656">
    <property type="entry name" value="CbiA"/>
    <property type="match status" value="1"/>
</dbReference>
<dbReference type="PROSITE" id="PS00198">
    <property type="entry name" value="4FE4S_FER_1"/>
    <property type="match status" value="1"/>
</dbReference>
<keyword evidence="3" id="KW-0411">Iron-sulfur</keyword>
<feature type="domain" description="4Fe-4S ferredoxin-type" evidence="4">
    <location>
        <begin position="59"/>
        <end position="88"/>
    </location>
</feature>
<dbReference type="Gene3D" id="3.30.70.20">
    <property type="match status" value="1"/>
</dbReference>
<dbReference type="Gene3D" id="3.40.50.300">
    <property type="entry name" value="P-loop containing nucleotide triphosphate hydrolases"/>
    <property type="match status" value="1"/>
</dbReference>
<feature type="domain" description="4Fe-4S ferredoxin-type" evidence="4">
    <location>
        <begin position="89"/>
        <end position="118"/>
    </location>
</feature>
<dbReference type="AlphaFoldDB" id="A0A521AIV4"/>
<dbReference type="OrthoDB" id="9778602at2"/>
<dbReference type="InterPro" id="IPR017900">
    <property type="entry name" value="4Fe4S_Fe_S_CS"/>
</dbReference>
<evidence type="ECO:0000256" key="1">
    <source>
        <dbReference type="ARBA" id="ARBA00022723"/>
    </source>
</evidence>
<dbReference type="PROSITE" id="PS51379">
    <property type="entry name" value="4FE4S_FER_2"/>
    <property type="match status" value="2"/>
</dbReference>
<name>A0A521AIV4_SACCC</name>
<dbReference type="PANTHER" id="PTHR43534:SF1">
    <property type="entry name" value="4FE-4S CLUSTER CONTAINING PARA FAMILY ATPASE PROTEIN"/>
    <property type="match status" value="1"/>
</dbReference>
<dbReference type="Proteomes" id="UP000319040">
    <property type="component" value="Unassembled WGS sequence"/>
</dbReference>
<protein>
    <submittedName>
        <fullName evidence="5">MinD superfamily P-loop ATPase, contains an inserted ferredoxin domain</fullName>
    </submittedName>
</protein>